<dbReference type="AlphaFoldDB" id="U6KTF5"/>
<dbReference type="Proteomes" id="UP000030747">
    <property type="component" value="Unassembled WGS sequence"/>
</dbReference>
<dbReference type="OrthoDB" id="346134at2759"/>
<dbReference type="GO" id="GO:0016705">
    <property type="term" value="F:oxidoreductase activity, acting on paired donors, with incorporation or reduction of molecular oxygen"/>
    <property type="evidence" value="ECO:0007669"/>
    <property type="project" value="InterPro"/>
</dbReference>
<sequence length="950" mass="105491">MGSGVYREGLAPFVEALHRTQQCLLRIRSHGLLAVVVLLGFAYTPASPAPVPIPPAPYDIPSISHFPESRHPHDIPRLLLLHDFPVKKTEGKAVDDSLKLARQKYKSLMKYIEDTEKIEVTALPISSQPQLFAFGESVFHFILIISSSVRQQIQEQTVKDILIWLDSGGEESQGADHEVHGYQKQQQQQQQLAGLRKEQPQEQQQQYYSPVEKSRSLILLLGPSASPSLLQLAAAAFGADALAPSFLQQQVADAFNAISPNKLGKKQQQQPHGTVFAVRDLLSGHPHVVTPLSEDELLLYSGTYHLGSLQVGCGGRHCGKEVLPPYAFPLLLAPPTAFAIESNVHSNSSNNNNRTSRMALASASQTRGNNRVLLLSGPDACSSTFTSLESIPLNGYEFKVANDRFCTEVVAWALNRRGVLRWSNVKHQKVGNGDSHMYTVGDQLRFSVDLHELKGGSWHPFEGNDVQLEYSLGDPLIRRFLQRQNASPTFSTEFKAPDRAGILKFVLRHARVGYSSLLMHSLAPLRTPRFDAAERFHLGGAFYYFVVIVVLLAITEIRTAEQEGMRRPLASRHANERSPSSSEDEDAADRALSFRVYTTKAKDAGGDSRPQHVVDKPIVWGPAVMPLSAIIDCQDKEAARTACRSRSDVRGVWECFVLKGVLSNAECQRIIESAESQGFEYWAEETDTAASMSTSVESANSESGADDRSERSENVSSSSRLSKKANHNYRSAHTLEVEHPDLAEVIWQRVGNLVVKEVHFSPDDAERFERDLEGTWEACGVNSTLLFARYASGENFGPHTDGCTIKDFNCRSLWPMVIYLNTPETGGETAILKESQKDLPFKTDAAGRFTADPECVIYSCKAEVGNALLFYQAQMHEGRPVGNGSMKYIIRTDIMYRRKELLFTTPADKRAFALWQEAQLLAEKGETDAAAQLFRQMTKVSPELAHYYGM</sequence>
<feature type="region of interest" description="Disordered" evidence="6">
    <location>
        <begin position="172"/>
        <end position="203"/>
    </location>
</feature>
<dbReference type="InterPro" id="IPR005123">
    <property type="entry name" value="Oxoglu/Fe-dep_dioxygenase_dom"/>
</dbReference>
<dbReference type="InterPro" id="IPR055459">
    <property type="entry name" value="OST48_MD"/>
</dbReference>
<feature type="compositionally biased region" description="Polar residues" evidence="6">
    <location>
        <begin position="690"/>
        <end position="703"/>
    </location>
</feature>
<evidence type="ECO:0000256" key="2">
    <source>
        <dbReference type="ARBA" id="ARBA00022723"/>
    </source>
</evidence>
<evidence type="ECO:0000256" key="3">
    <source>
        <dbReference type="ARBA" id="ARBA00022964"/>
    </source>
</evidence>
<dbReference type="VEuPathDB" id="ToxoDB:ETH2_0508600"/>
<dbReference type="GO" id="GO:0016740">
    <property type="term" value="F:transferase activity"/>
    <property type="evidence" value="ECO:0007669"/>
    <property type="project" value="UniProtKB-KW"/>
</dbReference>
<evidence type="ECO:0000256" key="4">
    <source>
        <dbReference type="ARBA" id="ARBA00023002"/>
    </source>
</evidence>
<keyword evidence="2" id="KW-0479">Metal-binding</keyword>
<keyword evidence="3" id="KW-0223">Dioxygenase</keyword>
<gene>
    <name evidence="8" type="ORF">ETH_00011605</name>
</gene>
<evidence type="ECO:0000259" key="7">
    <source>
        <dbReference type="PROSITE" id="PS51471"/>
    </source>
</evidence>
<dbReference type="VEuPathDB" id="ToxoDB:ETH_00011605"/>
<keyword evidence="9" id="KW-1185">Reference proteome</keyword>
<dbReference type="VEuPathDB" id="ToxoDB:ETH2_0508500"/>
<dbReference type="SMART" id="SM00702">
    <property type="entry name" value="P4Hc"/>
    <property type="match status" value="1"/>
</dbReference>
<dbReference type="GO" id="GO:0018279">
    <property type="term" value="P:protein N-linked glycosylation via asparagine"/>
    <property type="evidence" value="ECO:0007669"/>
    <property type="project" value="InterPro"/>
</dbReference>
<accession>U6KTF5</accession>
<dbReference type="EMBL" id="HG675579">
    <property type="protein sequence ID" value="CDJ41246.1"/>
    <property type="molecule type" value="Genomic_DNA"/>
</dbReference>
<dbReference type="PROSITE" id="PS51471">
    <property type="entry name" value="FE2OG_OXY"/>
    <property type="match status" value="1"/>
</dbReference>
<dbReference type="UniPathway" id="UPA00378"/>
<dbReference type="InterPro" id="IPR044862">
    <property type="entry name" value="Pro_4_hyd_alph_FE2OG_OXY"/>
</dbReference>
<feature type="region of interest" description="Disordered" evidence="6">
    <location>
        <begin position="690"/>
        <end position="724"/>
    </location>
</feature>
<dbReference type="GO" id="GO:0008250">
    <property type="term" value="C:oligosaccharyltransferase complex"/>
    <property type="evidence" value="ECO:0007669"/>
    <property type="project" value="TreeGrafter"/>
</dbReference>
<evidence type="ECO:0000313" key="9">
    <source>
        <dbReference type="Proteomes" id="UP000030747"/>
    </source>
</evidence>
<reference evidence="8" key="1">
    <citation type="submission" date="2013-10" db="EMBL/GenBank/DDBJ databases">
        <title>Genomic analysis of the causative agents of coccidiosis in chickens.</title>
        <authorList>
            <person name="Reid A.J."/>
            <person name="Blake D."/>
            <person name="Billington K."/>
            <person name="Browne H."/>
            <person name="Dunn M."/>
            <person name="Hung S."/>
            <person name="Kawahara F."/>
            <person name="Miranda-Saavedra D."/>
            <person name="Mourier T."/>
            <person name="Nagra H."/>
            <person name="Otto T.D."/>
            <person name="Rawlings N."/>
            <person name="Sanchez A."/>
            <person name="Sanders M."/>
            <person name="Subramaniam C."/>
            <person name="Tay Y."/>
            <person name="Dear P."/>
            <person name="Doerig C."/>
            <person name="Gruber A."/>
            <person name="Parkinson J."/>
            <person name="Shirley M."/>
            <person name="Wan K.L."/>
            <person name="Berriman M."/>
            <person name="Tomley F."/>
            <person name="Pain A."/>
        </authorList>
    </citation>
    <scope>NUCLEOTIDE SEQUENCE [LARGE SCALE GENOMIC DNA]</scope>
    <source>
        <strain evidence="8">Houghton</strain>
    </source>
</reference>
<dbReference type="PANTHER" id="PTHR10830">
    <property type="entry name" value="DOLICHYL-DIPHOSPHOOLIGOSACCHARIDE--PROTEIN GLYCOSYLTRANSFERASE 48 KDA SUBUNIT"/>
    <property type="match status" value="1"/>
</dbReference>
<keyword evidence="4" id="KW-0560">Oxidoreductase</keyword>
<evidence type="ECO:0000256" key="5">
    <source>
        <dbReference type="ARBA" id="ARBA00023004"/>
    </source>
</evidence>
<evidence type="ECO:0000313" key="8">
    <source>
        <dbReference type="EMBL" id="CDJ41246.1"/>
    </source>
</evidence>
<name>U6KTF5_EIMTE</name>
<evidence type="ECO:0000256" key="6">
    <source>
        <dbReference type="SAM" id="MobiDB-lite"/>
    </source>
</evidence>
<protein>
    <submittedName>
        <fullName evidence="8">Dolichyl-di-phosphooligosaccharide-protein glycotransferase, putative</fullName>
    </submittedName>
</protein>
<proteinExistence type="predicted"/>
<keyword evidence="8" id="KW-0808">Transferase</keyword>
<dbReference type="Gene3D" id="2.60.120.620">
    <property type="entry name" value="q2cbj1_9rhob like domain"/>
    <property type="match status" value="1"/>
</dbReference>
<dbReference type="GO" id="GO:0005506">
    <property type="term" value="F:iron ion binding"/>
    <property type="evidence" value="ECO:0007669"/>
    <property type="project" value="InterPro"/>
</dbReference>
<dbReference type="InterPro" id="IPR005013">
    <property type="entry name" value="DDOST_48_kDa_subunit"/>
</dbReference>
<organism evidence="8 9">
    <name type="scientific">Eimeria tenella</name>
    <name type="common">Coccidian parasite</name>
    <dbReference type="NCBI Taxonomy" id="5802"/>
    <lineage>
        <taxon>Eukaryota</taxon>
        <taxon>Sar</taxon>
        <taxon>Alveolata</taxon>
        <taxon>Apicomplexa</taxon>
        <taxon>Conoidasida</taxon>
        <taxon>Coccidia</taxon>
        <taxon>Eucoccidiorida</taxon>
        <taxon>Eimeriorina</taxon>
        <taxon>Eimeriidae</taxon>
        <taxon>Eimeria</taxon>
    </lineage>
</organism>
<dbReference type="Pfam" id="PF23358">
    <property type="entry name" value="OST48_MD"/>
    <property type="match status" value="1"/>
</dbReference>
<dbReference type="GeneID" id="25251507"/>
<dbReference type="PANTHER" id="PTHR10830:SF0">
    <property type="entry name" value="DOLICHYL-DIPHOSPHOOLIGOSACCHARIDE--PROTEIN GLYCOSYLTRANSFERASE 48 KDA SUBUNIT"/>
    <property type="match status" value="1"/>
</dbReference>
<reference evidence="8" key="2">
    <citation type="submission" date="2013-10" db="EMBL/GenBank/DDBJ databases">
        <authorList>
            <person name="Aslett M."/>
        </authorList>
    </citation>
    <scope>NUCLEOTIDE SEQUENCE [LARGE SCALE GENOMIC DNA]</scope>
    <source>
        <strain evidence="8">Houghton</strain>
    </source>
</reference>
<dbReference type="GO" id="GO:0051213">
    <property type="term" value="F:dioxygenase activity"/>
    <property type="evidence" value="ECO:0007669"/>
    <property type="project" value="UniProtKB-KW"/>
</dbReference>
<evidence type="ECO:0000256" key="1">
    <source>
        <dbReference type="ARBA" id="ARBA00001961"/>
    </source>
</evidence>
<dbReference type="GO" id="GO:0031418">
    <property type="term" value="F:L-ascorbic acid binding"/>
    <property type="evidence" value="ECO:0007669"/>
    <property type="project" value="InterPro"/>
</dbReference>
<feature type="region of interest" description="Disordered" evidence="6">
    <location>
        <begin position="564"/>
        <end position="589"/>
    </location>
</feature>
<comment type="cofactor">
    <cofactor evidence="1">
        <name>L-ascorbate</name>
        <dbReference type="ChEBI" id="CHEBI:38290"/>
    </cofactor>
</comment>
<feature type="domain" description="Fe2OG dioxygenase" evidence="7">
    <location>
        <begin position="780"/>
        <end position="896"/>
    </location>
</feature>
<dbReference type="Pfam" id="PF13640">
    <property type="entry name" value="2OG-FeII_Oxy_3"/>
    <property type="match status" value="1"/>
</dbReference>
<keyword evidence="5" id="KW-0408">Iron</keyword>
<dbReference type="InterPro" id="IPR006620">
    <property type="entry name" value="Pro_4_hyd_alph"/>
</dbReference>
<dbReference type="RefSeq" id="XP_013231996.1">
    <property type="nucleotide sequence ID" value="XM_013376542.1"/>
</dbReference>